<gene>
    <name evidence="2" type="ORF">Cni_G26580</name>
</gene>
<proteinExistence type="predicted"/>
<accession>A0AAQ3KZ89</accession>
<dbReference type="PANTHER" id="PTHR38226">
    <property type="entry name" value="(WILD MALAYSIAN BANANA) HYPOTHETICAL PROTEIN"/>
    <property type="match status" value="1"/>
</dbReference>
<feature type="domain" description="DUF7392" evidence="1">
    <location>
        <begin position="99"/>
        <end position="205"/>
    </location>
</feature>
<name>A0AAQ3KZ89_9LILI</name>
<dbReference type="PANTHER" id="PTHR38226:SF3">
    <property type="entry name" value="(WILD MALAYSIAN BANANA) HYPOTHETICAL PROTEIN"/>
    <property type="match status" value="1"/>
</dbReference>
<evidence type="ECO:0000259" key="1">
    <source>
        <dbReference type="Pfam" id="PF24118"/>
    </source>
</evidence>
<evidence type="ECO:0000313" key="2">
    <source>
        <dbReference type="EMBL" id="WOL17787.1"/>
    </source>
</evidence>
<dbReference type="Proteomes" id="UP001327560">
    <property type="component" value="Chromosome 8"/>
</dbReference>
<dbReference type="InterPro" id="IPR055816">
    <property type="entry name" value="DUF7392"/>
</dbReference>
<keyword evidence="3" id="KW-1185">Reference proteome</keyword>
<evidence type="ECO:0000313" key="3">
    <source>
        <dbReference type="Proteomes" id="UP001327560"/>
    </source>
</evidence>
<protein>
    <recommendedName>
        <fullName evidence="1">DUF7392 domain-containing protein</fullName>
    </recommendedName>
</protein>
<dbReference type="Pfam" id="PF24118">
    <property type="entry name" value="DUF7392"/>
    <property type="match status" value="1"/>
</dbReference>
<dbReference type="EMBL" id="CP136897">
    <property type="protein sequence ID" value="WOL17787.1"/>
    <property type="molecule type" value="Genomic_DNA"/>
</dbReference>
<dbReference type="AlphaFoldDB" id="A0AAQ3KZ89"/>
<organism evidence="2 3">
    <name type="scientific">Canna indica</name>
    <name type="common">Indian-shot</name>
    <dbReference type="NCBI Taxonomy" id="4628"/>
    <lineage>
        <taxon>Eukaryota</taxon>
        <taxon>Viridiplantae</taxon>
        <taxon>Streptophyta</taxon>
        <taxon>Embryophyta</taxon>
        <taxon>Tracheophyta</taxon>
        <taxon>Spermatophyta</taxon>
        <taxon>Magnoliopsida</taxon>
        <taxon>Liliopsida</taxon>
        <taxon>Zingiberales</taxon>
        <taxon>Cannaceae</taxon>
        <taxon>Canna</taxon>
    </lineage>
</organism>
<sequence>MPCFVPFDEEKVEISFLVFRPRGVFSDELIDAMKLFSFHAEDLGCLYSSVLKSMHGNLQIVWYGAWIRRSPENRQILKDALLSVLEEVSSLGALVHHAFVKAFFGETKESGKAAAKFSTGDTVFLSAMAASTPRQMADLSYAFVALHKSFFPKMDGVAACAYFRSDEEPVVYSLVVWESLGACYTWLLESDYRNTMLPYVSHLVCEGGGQKDVFKVVYVSSDEVLLDVKPLQLHAEG</sequence>
<reference evidence="2 3" key="1">
    <citation type="submission" date="2023-10" db="EMBL/GenBank/DDBJ databases">
        <title>Chromosome-scale genome assembly provides insights into flower coloration mechanisms of Canna indica.</title>
        <authorList>
            <person name="Li C."/>
        </authorList>
    </citation>
    <scope>NUCLEOTIDE SEQUENCE [LARGE SCALE GENOMIC DNA]</scope>
    <source>
        <tissue evidence="2">Flower</tissue>
    </source>
</reference>